<evidence type="ECO:0000256" key="1">
    <source>
        <dbReference type="SAM" id="Coils"/>
    </source>
</evidence>
<keyword evidence="1" id="KW-0175">Coiled coil</keyword>
<dbReference type="AlphaFoldDB" id="A0A7L9QCN6"/>
<proteinExistence type="predicted"/>
<accession>A0A7L9QCN6</accession>
<sequence length="144" mass="16389">MIRSRNTKIDLADLESQIAEELERDPQARTTERLARLAAAVHVRTIENALERAEERSAPRTAWPADIRLFPIHVSPGLQRLVLRAMGLAFRDQYEVNAELIRAQRETIALVDGLIERVERLEAQLDAERAALRSELMARRNAAD</sequence>
<protein>
    <submittedName>
        <fullName evidence="2">Uncharacterized protein</fullName>
    </submittedName>
</protein>
<organism evidence="2">
    <name type="scientific">uncultured organism</name>
    <dbReference type="NCBI Taxonomy" id="155900"/>
    <lineage>
        <taxon>unclassified sequences</taxon>
        <taxon>environmental samples</taxon>
    </lineage>
</organism>
<feature type="coiled-coil region" evidence="1">
    <location>
        <begin position="111"/>
        <end position="138"/>
    </location>
</feature>
<name>A0A7L9QCN6_9ZZZZ</name>
<reference evidence="2" key="1">
    <citation type="submission" date="2020-09" db="EMBL/GenBank/DDBJ databases">
        <title>A new high-throughput screening method to detect antimicrobial volatiles from metagenomic clone libraries.</title>
        <authorList>
            <person name="Stocker F."/>
            <person name="Obermeier M."/>
            <person name="Resch K."/>
            <person name="Berg G."/>
            <person name="Mueller Bogota C.A."/>
        </authorList>
    </citation>
    <scope>NUCLEOTIDE SEQUENCE</scope>
</reference>
<evidence type="ECO:0000313" key="2">
    <source>
        <dbReference type="EMBL" id="QOL00465.1"/>
    </source>
</evidence>
<dbReference type="EMBL" id="MW000469">
    <property type="protein sequence ID" value="QOL00465.1"/>
    <property type="molecule type" value="Genomic_DNA"/>
</dbReference>